<evidence type="ECO:0000313" key="3">
    <source>
        <dbReference type="Proteomes" id="UP000001542"/>
    </source>
</evidence>
<name>A2D897_TRIV3</name>
<dbReference type="VEuPathDB" id="TrichDB:TVAG_071940"/>
<evidence type="ECO:0000256" key="1">
    <source>
        <dbReference type="SAM" id="Coils"/>
    </source>
</evidence>
<dbReference type="EMBL" id="DS113178">
    <property type="protein sequence ID" value="EAY23530.1"/>
    <property type="molecule type" value="Genomic_DNA"/>
</dbReference>
<reference evidence="2" key="1">
    <citation type="submission" date="2006-10" db="EMBL/GenBank/DDBJ databases">
        <authorList>
            <person name="Amadeo P."/>
            <person name="Zhao Q."/>
            <person name="Wortman J."/>
            <person name="Fraser-Liggett C."/>
            <person name="Carlton J."/>
        </authorList>
    </citation>
    <scope>NUCLEOTIDE SEQUENCE</scope>
    <source>
        <strain evidence="2">G3</strain>
    </source>
</reference>
<proteinExistence type="predicted"/>
<dbReference type="Proteomes" id="UP000001542">
    <property type="component" value="Unassembled WGS sequence"/>
</dbReference>
<dbReference type="InParanoid" id="A2D897"/>
<dbReference type="SMR" id="A2D897"/>
<feature type="coiled-coil region" evidence="1">
    <location>
        <begin position="16"/>
        <end position="64"/>
    </location>
</feature>
<accession>A2D897</accession>
<protein>
    <submittedName>
        <fullName evidence="2">Uncharacterized protein</fullName>
    </submittedName>
</protein>
<feature type="coiled-coil region" evidence="1">
    <location>
        <begin position="90"/>
        <end position="159"/>
    </location>
</feature>
<reference evidence="2" key="2">
    <citation type="journal article" date="2007" name="Science">
        <title>Draft genome sequence of the sexually transmitted pathogen Trichomonas vaginalis.</title>
        <authorList>
            <person name="Carlton J.M."/>
            <person name="Hirt R.P."/>
            <person name="Silva J.C."/>
            <person name="Delcher A.L."/>
            <person name="Schatz M."/>
            <person name="Zhao Q."/>
            <person name="Wortman J.R."/>
            <person name="Bidwell S.L."/>
            <person name="Alsmark U.C.M."/>
            <person name="Besteiro S."/>
            <person name="Sicheritz-Ponten T."/>
            <person name="Noel C.J."/>
            <person name="Dacks J.B."/>
            <person name="Foster P.G."/>
            <person name="Simillion C."/>
            <person name="Van de Peer Y."/>
            <person name="Miranda-Saavedra D."/>
            <person name="Barton G.J."/>
            <person name="Westrop G.D."/>
            <person name="Mueller S."/>
            <person name="Dessi D."/>
            <person name="Fiori P.L."/>
            <person name="Ren Q."/>
            <person name="Paulsen I."/>
            <person name="Zhang H."/>
            <person name="Bastida-Corcuera F.D."/>
            <person name="Simoes-Barbosa A."/>
            <person name="Brown M.T."/>
            <person name="Hayes R.D."/>
            <person name="Mukherjee M."/>
            <person name="Okumura C.Y."/>
            <person name="Schneider R."/>
            <person name="Smith A.J."/>
            <person name="Vanacova S."/>
            <person name="Villalvazo M."/>
            <person name="Haas B.J."/>
            <person name="Pertea M."/>
            <person name="Feldblyum T.V."/>
            <person name="Utterback T.R."/>
            <person name="Shu C.L."/>
            <person name="Osoegawa K."/>
            <person name="de Jong P.J."/>
            <person name="Hrdy I."/>
            <person name="Horvathova L."/>
            <person name="Zubacova Z."/>
            <person name="Dolezal P."/>
            <person name="Malik S.B."/>
            <person name="Logsdon J.M. Jr."/>
            <person name="Henze K."/>
            <person name="Gupta A."/>
            <person name="Wang C.C."/>
            <person name="Dunne R.L."/>
            <person name="Upcroft J.A."/>
            <person name="Upcroft P."/>
            <person name="White O."/>
            <person name="Salzberg S.L."/>
            <person name="Tang P."/>
            <person name="Chiu C.-H."/>
            <person name="Lee Y.-S."/>
            <person name="Embley T.M."/>
            <person name="Coombs G.H."/>
            <person name="Mottram J.C."/>
            <person name="Tachezy J."/>
            <person name="Fraser-Liggett C.M."/>
            <person name="Johnson P.J."/>
        </authorList>
    </citation>
    <scope>NUCLEOTIDE SEQUENCE [LARGE SCALE GENOMIC DNA]</scope>
    <source>
        <strain evidence="2">G3</strain>
    </source>
</reference>
<dbReference type="AlphaFoldDB" id="A2D897"/>
<dbReference type="KEGG" id="tva:5469094"/>
<keyword evidence="1" id="KW-0175">Coiled coil</keyword>
<dbReference type="RefSeq" id="XP_001584516.1">
    <property type="nucleotide sequence ID" value="XM_001584466.1"/>
</dbReference>
<gene>
    <name evidence="2" type="ORF">TVAG_071940</name>
</gene>
<keyword evidence="3" id="KW-1185">Reference proteome</keyword>
<feature type="coiled-coil region" evidence="1">
    <location>
        <begin position="328"/>
        <end position="355"/>
    </location>
</feature>
<sequence length="394" mass="46054">MLETSSAKENVNRRIMIDLQRRLALIEDDIKVAKKTRENLRNDNEKIEEQIDQNLFRLEELKSQKPEVNAVSNPEEITEEEKKTTFFGNLAQLEAFEANTSAQIEELKKQYSQCTHEYTIQIQRQKVLESKLLNAQERLNLQKEQHSNAKSEYAVTQQENLRLSDQAYNLNDTLSYLKEVLENKQTELDSYSSQLDDHLSGQKKPLLEEREELLKDLEFIQGRLKKLQEQHEKNVVIQENEVKQADNINTWIFRRKQLLEQIKKKRTNMSRNQTSLKRAQLMNTEIRSKFTAMFGRSDPGDGTGAFSKLMVQSEIDSIEESNKVYIEINAEENYNQQLKKDLQQIENSLKEFDKFSQNTLSELGCEIEACKNEAYLNLLKDEKTAIITSNCLNF</sequence>
<organism evidence="2 3">
    <name type="scientific">Trichomonas vaginalis (strain ATCC PRA-98 / G3)</name>
    <dbReference type="NCBI Taxonomy" id="412133"/>
    <lineage>
        <taxon>Eukaryota</taxon>
        <taxon>Metamonada</taxon>
        <taxon>Parabasalia</taxon>
        <taxon>Trichomonadida</taxon>
        <taxon>Trichomonadidae</taxon>
        <taxon>Trichomonas</taxon>
    </lineage>
</organism>
<dbReference type="VEuPathDB" id="TrichDB:TVAGG3_1047080"/>
<evidence type="ECO:0000313" key="2">
    <source>
        <dbReference type="EMBL" id="EAY23530.1"/>
    </source>
</evidence>